<evidence type="ECO:0000313" key="3">
    <source>
        <dbReference type="Proteomes" id="UP000321798"/>
    </source>
</evidence>
<dbReference type="EMBL" id="BKAL01000014">
    <property type="protein sequence ID" value="GEP70621.1"/>
    <property type="molecule type" value="Genomic_DNA"/>
</dbReference>
<dbReference type="OrthoDB" id="4871734at2"/>
<proteinExistence type="predicted"/>
<keyword evidence="1" id="KW-1133">Transmembrane helix</keyword>
<keyword evidence="1" id="KW-0812">Transmembrane</keyword>
<feature type="transmembrane region" description="Helical" evidence="1">
    <location>
        <begin position="34"/>
        <end position="55"/>
    </location>
</feature>
<evidence type="ECO:0000313" key="2">
    <source>
        <dbReference type="EMBL" id="GEP70621.1"/>
    </source>
</evidence>
<feature type="transmembrane region" description="Helical" evidence="1">
    <location>
        <begin position="96"/>
        <end position="119"/>
    </location>
</feature>
<comment type="caution">
    <text evidence="2">The sequence shown here is derived from an EMBL/GenBank/DDBJ whole genome shotgun (WGS) entry which is preliminary data.</text>
</comment>
<accession>A0A512PHD2</accession>
<dbReference type="Proteomes" id="UP000321798">
    <property type="component" value="Unassembled WGS sequence"/>
</dbReference>
<gene>
    <name evidence="2" type="ORF">CSO01_33360</name>
</gene>
<organism evidence="2 3">
    <name type="scientific">Cellulomonas soli</name>
    <dbReference type="NCBI Taxonomy" id="931535"/>
    <lineage>
        <taxon>Bacteria</taxon>
        <taxon>Bacillati</taxon>
        <taxon>Actinomycetota</taxon>
        <taxon>Actinomycetes</taxon>
        <taxon>Micrococcales</taxon>
        <taxon>Cellulomonadaceae</taxon>
        <taxon>Cellulomonas</taxon>
    </lineage>
</organism>
<reference evidence="2 3" key="1">
    <citation type="submission" date="2019-07" db="EMBL/GenBank/DDBJ databases">
        <title>Whole genome shotgun sequence of Cellulomonas soli NBRC 109434.</title>
        <authorList>
            <person name="Hosoyama A."/>
            <person name="Uohara A."/>
            <person name="Ohji S."/>
            <person name="Ichikawa N."/>
        </authorList>
    </citation>
    <scope>NUCLEOTIDE SEQUENCE [LARGE SCALE GENOMIC DNA]</scope>
    <source>
        <strain evidence="2 3">NBRC 109434</strain>
    </source>
</reference>
<sequence length="128" mass="13474">MIRFLVSAALFLAAAAIGLLVANAVLDDFSVTAASFVWVVVIFALLQAVLAPFFLKTTRKNAPALVGATGLIATYVALIATNVLTDGLSISGLTTWLLAGIIVWLATMLAAFLLPLVFVKKAVDRRQA</sequence>
<name>A0A512PHD2_9CELL</name>
<evidence type="ECO:0008006" key="4">
    <source>
        <dbReference type="Google" id="ProtNLM"/>
    </source>
</evidence>
<feature type="transmembrane region" description="Helical" evidence="1">
    <location>
        <begin position="62"/>
        <end position="84"/>
    </location>
</feature>
<protein>
    <recommendedName>
        <fullName evidence="4">4 TMS phage holin, superfamily IV</fullName>
    </recommendedName>
</protein>
<evidence type="ECO:0000256" key="1">
    <source>
        <dbReference type="SAM" id="Phobius"/>
    </source>
</evidence>
<keyword evidence="3" id="KW-1185">Reference proteome</keyword>
<keyword evidence="1" id="KW-0472">Membrane</keyword>
<dbReference type="AlphaFoldDB" id="A0A512PHD2"/>
<dbReference type="RefSeq" id="WP_146954390.1">
    <property type="nucleotide sequence ID" value="NZ_BAABBJ010000016.1"/>
</dbReference>